<sequence>MLLNLIFPLLLSPTNSWACKNSFKTAEDITTCLVSKTNYEITTYQASIPCNLINYHKFHDITVKVPSQYSDTIPFYLKNQIYLFIKTYKPEELRKLDYLLEQLETKYPSQIPFFMNLEETVQSQEKVEHFIHTWCPLLSGFYQFWKGDTTFENEYFYHYAPLFRSYHDFFECSKTGKPFLIKGKILLNNETLITKIASADEYLDEKLKRNINIIYFITGNVQSAIMKYGDILKVLSSSCLEFDEAIQKLIDGENDIDNLVIYNKVRSDVENEVRKFISKNIGNQEYVNLYGIYVPAVMKVFETPIGHDGLGQLIECYYLNQEQLMIVKQKLKNTKSKVLNSIFALIDCLNYINMFYNKFSINSLMFSAIPGGINKIVSIFNPTVTPMWNDMKHKASGLLSKIGINIENDEDKKFFEKMEKQKNQEKERHILKNSLDDIVDYNRSYLVKIKYSQGGYEPDGILFFL</sequence>
<evidence type="ECO:0000313" key="2">
    <source>
        <dbReference type="EMBL" id="KAK8843260.1"/>
    </source>
</evidence>
<evidence type="ECO:0000256" key="1">
    <source>
        <dbReference type="SAM" id="SignalP"/>
    </source>
</evidence>
<gene>
    <name evidence="2" type="ORF">M9Y10_025115</name>
</gene>
<organism evidence="2 3">
    <name type="scientific">Tritrichomonas musculus</name>
    <dbReference type="NCBI Taxonomy" id="1915356"/>
    <lineage>
        <taxon>Eukaryota</taxon>
        <taxon>Metamonada</taxon>
        <taxon>Parabasalia</taxon>
        <taxon>Tritrichomonadida</taxon>
        <taxon>Tritrichomonadidae</taxon>
        <taxon>Tritrichomonas</taxon>
    </lineage>
</organism>
<comment type="caution">
    <text evidence="2">The sequence shown here is derived from an EMBL/GenBank/DDBJ whole genome shotgun (WGS) entry which is preliminary data.</text>
</comment>
<feature type="chain" id="PRO_5045790822" evidence="1">
    <location>
        <begin position="19"/>
        <end position="465"/>
    </location>
</feature>
<feature type="signal peptide" evidence="1">
    <location>
        <begin position="1"/>
        <end position="18"/>
    </location>
</feature>
<dbReference type="Proteomes" id="UP001470230">
    <property type="component" value="Unassembled WGS sequence"/>
</dbReference>
<reference evidence="2 3" key="1">
    <citation type="submission" date="2024-04" db="EMBL/GenBank/DDBJ databases">
        <title>Tritrichomonas musculus Genome.</title>
        <authorList>
            <person name="Alves-Ferreira E."/>
            <person name="Grigg M."/>
            <person name="Lorenzi H."/>
            <person name="Galac M."/>
        </authorList>
    </citation>
    <scope>NUCLEOTIDE SEQUENCE [LARGE SCALE GENOMIC DNA]</scope>
    <source>
        <strain evidence="2 3">EAF2021</strain>
    </source>
</reference>
<dbReference type="EMBL" id="JAPFFF010000035">
    <property type="protein sequence ID" value="KAK8843260.1"/>
    <property type="molecule type" value="Genomic_DNA"/>
</dbReference>
<proteinExistence type="predicted"/>
<accession>A0ABR2HAI7</accession>
<protein>
    <submittedName>
        <fullName evidence="2">Uncharacterized protein</fullName>
    </submittedName>
</protein>
<name>A0ABR2HAI7_9EUKA</name>
<keyword evidence="3" id="KW-1185">Reference proteome</keyword>
<keyword evidence="1" id="KW-0732">Signal</keyword>
<evidence type="ECO:0000313" key="3">
    <source>
        <dbReference type="Proteomes" id="UP001470230"/>
    </source>
</evidence>